<feature type="DNA-binding region" description="H-T-H motif" evidence="4">
    <location>
        <begin position="39"/>
        <end position="58"/>
    </location>
</feature>
<gene>
    <name evidence="6" type="ORF">NM203_11190</name>
</gene>
<dbReference type="RefSeq" id="WP_255059969.1">
    <property type="nucleotide sequence ID" value="NZ_JANDBD010000004.1"/>
</dbReference>
<keyword evidence="7" id="KW-1185">Reference proteome</keyword>
<evidence type="ECO:0000313" key="6">
    <source>
        <dbReference type="EMBL" id="MCP9272748.1"/>
    </source>
</evidence>
<evidence type="ECO:0000256" key="2">
    <source>
        <dbReference type="ARBA" id="ARBA00023125"/>
    </source>
</evidence>
<dbReference type="PROSITE" id="PS50977">
    <property type="entry name" value="HTH_TETR_2"/>
    <property type="match status" value="1"/>
</dbReference>
<dbReference type="Gene3D" id="1.10.357.10">
    <property type="entry name" value="Tetracycline Repressor, domain 2"/>
    <property type="match status" value="1"/>
</dbReference>
<protein>
    <submittedName>
        <fullName evidence="6">TetR/AcrR family transcriptional regulator</fullName>
    </submittedName>
</protein>
<evidence type="ECO:0000256" key="1">
    <source>
        <dbReference type="ARBA" id="ARBA00023015"/>
    </source>
</evidence>
<keyword evidence="3" id="KW-0804">Transcription</keyword>
<organism evidence="6 7">
    <name type="scientific">Mycolicibacterium arenosum</name>
    <dbReference type="NCBI Taxonomy" id="2952157"/>
    <lineage>
        <taxon>Bacteria</taxon>
        <taxon>Bacillati</taxon>
        <taxon>Actinomycetota</taxon>
        <taxon>Actinomycetes</taxon>
        <taxon>Mycobacteriales</taxon>
        <taxon>Mycobacteriaceae</taxon>
        <taxon>Mycolicibacterium</taxon>
    </lineage>
</organism>
<dbReference type="SUPFAM" id="SSF48498">
    <property type="entry name" value="Tetracyclin repressor-like, C-terminal domain"/>
    <property type="match status" value="1"/>
</dbReference>
<dbReference type="InterPro" id="IPR001647">
    <property type="entry name" value="HTH_TetR"/>
</dbReference>
<dbReference type="Gene3D" id="1.10.10.60">
    <property type="entry name" value="Homeodomain-like"/>
    <property type="match status" value="1"/>
</dbReference>
<dbReference type="SUPFAM" id="SSF46689">
    <property type="entry name" value="Homeodomain-like"/>
    <property type="match status" value="1"/>
</dbReference>
<dbReference type="PROSITE" id="PS01081">
    <property type="entry name" value="HTH_TETR_1"/>
    <property type="match status" value="1"/>
</dbReference>
<dbReference type="InterPro" id="IPR023772">
    <property type="entry name" value="DNA-bd_HTH_TetR-type_CS"/>
</dbReference>
<proteinExistence type="predicted"/>
<dbReference type="InterPro" id="IPR050109">
    <property type="entry name" value="HTH-type_TetR-like_transc_reg"/>
</dbReference>
<comment type="caution">
    <text evidence="6">The sequence shown here is derived from an EMBL/GenBank/DDBJ whole genome shotgun (WGS) entry which is preliminary data.</text>
</comment>
<keyword evidence="1" id="KW-0805">Transcription regulation</keyword>
<dbReference type="InterPro" id="IPR009057">
    <property type="entry name" value="Homeodomain-like_sf"/>
</dbReference>
<accession>A0ABT1M0S6</accession>
<dbReference type="Pfam" id="PF00440">
    <property type="entry name" value="TetR_N"/>
    <property type="match status" value="1"/>
</dbReference>
<feature type="domain" description="HTH tetR-type" evidence="5">
    <location>
        <begin position="16"/>
        <end position="76"/>
    </location>
</feature>
<dbReference type="PANTHER" id="PTHR30055">
    <property type="entry name" value="HTH-TYPE TRANSCRIPTIONAL REGULATOR RUTR"/>
    <property type="match status" value="1"/>
</dbReference>
<reference evidence="6 7" key="1">
    <citation type="submission" date="2022-06" db="EMBL/GenBank/DDBJ databases">
        <title>Mycolicibacterium sp. CAU 1645 isolated from seawater.</title>
        <authorList>
            <person name="Kim W."/>
        </authorList>
    </citation>
    <scope>NUCLEOTIDE SEQUENCE [LARGE SCALE GENOMIC DNA]</scope>
    <source>
        <strain evidence="6 7">CAU 1645</strain>
    </source>
</reference>
<sequence>MDDDGGRRGRRLEPDPRIRAALVAAATTAIREEGVRGLSVANVLARAGLGTRAFYRHFDSKDQLVAAVFLDMAKAESDRLRQRMAGAPDPVGAVVAWIDGRLDLAFDDAVESDLRRMSLEAQSQMFAAPEVVGAAYAEILVPLIEQLERGRAAGTFADVDPNADALSIQGVLWSSVERHWATGDCDRTVARRRILRFCLRGLGVTGYEGEAWT</sequence>
<dbReference type="Proteomes" id="UP001651690">
    <property type="component" value="Unassembled WGS sequence"/>
</dbReference>
<dbReference type="PANTHER" id="PTHR30055:SF234">
    <property type="entry name" value="HTH-TYPE TRANSCRIPTIONAL REGULATOR BETI"/>
    <property type="match status" value="1"/>
</dbReference>
<dbReference type="PRINTS" id="PR00455">
    <property type="entry name" value="HTHTETR"/>
</dbReference>
<evidence type="ECO:0000256" key="4">
    <source>
        <dbReference type="PROSITE-ProRule" id="PRU00335"/>
    </source>
</evidence>
<dbReference type="InterPro" id="IPR036271">
    <property type="entry name" value="Tet_transcr_reg_TetR-rel_C_sf"/>
</dbReference>
<dbReference type="EMBL" id="JANDBD010000004">
    <property type="protein sequence ID" value="MCP9272748.1"/>
    <property type="molecule type" value="Genomic_DNA"/>
</dbReference>
<evidence type="ECO:0000313" key="7">
    <source>
        <dbReference type="Proteomes" id="UP001651690"/>
    </source>
</evidence>
<name>A0ABT1M0S6_9MYCO</name>
<evidence type="ECO:0000259" key="5">
    <source>
        <dbReference type="PROSITE" id="PS50977"/>
    </source>
</evidence>
<keyword evidence="2 4" id="KW-0238">DNA-binding</keyword>
<evidence type="ECO:0000256" key="3">
    <source>
        <dbReference type="ARBA" id="ARBA00023163"/>
    </source>
</evidence>